<proteinExistence type="predicted"/>
<evidence type="ECO:0000259" key="1">
    <source>
        <dbReference type="Pfam" id="PF00857"/>
    </source>
</evidence>
<name>A0A0P6WY70_9CHLR</name>
<dbReference type="PANTHER" id="PTHR47297">
    <property type="match status" value="1"/>
</dbReference>
<dbReference type="GO" id="GO:0019365">
    <property type="term" value="P:pyridine nucleotide salvage"/>
    <property type="evidence" value="ECO:0007669"/>
    <property type="project" value="InterPro"/>
</dbReference>
<evidence type="ECO:0000313" key="2">
    <source>
        <dbReference type="EMBL" id="KPL71364.1"/>
    </source>
</evidence>
<dbReference type="EMBL" id="LGCL01000041">
    <property type="protein sequence ID" value="KPL71364.1"/>
    <property type="molecule type" value="Genomic_DNA"/>
</dbReference>
<dbReference type="InterPro" id="IPR000868">
    <property type="entry name" value="Isochorismatase-like_dom"/>
</dbReference>
<dbReference type="RefSeq" id="WP_075064207.1">
    <property type="nucleotide sequence ID" value="NZ_LGCL01000041.1"/>
</dbReference>
<dbReference type="InterPro" id="IPR044717">
    <property type="entry name" value="NIC1"/>
</dbReference>
<comment type="caution">
    <text evidence="2">The sequence shown here is derived from an EMBL/GenBank/DDBJ whole genome shotgun (WGS) entry which is preliminary data.</text>
</comment>
<reference evidence="2 3" key="1">
    <citation type="submission" date="2015-07" db="EMBL/GenBank/DDBJ databases">
        <title>Genome sequence of Ornatilinea apprima DSM 23815.</title>
        <authorList>
            <person name="Hemp J."/>
            <person name="Ward L.M."/>
            <person name="Pace L.A."/>
            <person name="Fischer W.W."/>
        </authorList>
    </citation>
    <scope>NUCLEOTIDE SEQUENCE [LARGE SCALE GENOMIC DNA]</scope>
    <source>
        <strain evidence="2 3">P3M-1</strain>
    </source>
</reference>
<dbReference type="InterPro" id="IPR036380">
    <property type="entry name" value="Isochorismatase-like_sf"/>
</dbReference>
<dbReference type="OrthoDB" id="9796485at2"/>
<sequence>MKTSHLIDDSREYLEFVQNWVEALPAARMQDAKIHPASSALISVDVIKGFCSIGPLASPRVNTIVEPIARLMRRLWDLGLRHILLSQDTHEPDAVEFGAFPPHCVRGTEEAETVDAIQSLPFFDQMLLLEKNSIQSGLNTGLEQWISQHPEVDTFIVVGDCTDLCTYQLAMHLRLSANASQLQRRVIVPADCVQTYDMGVAAAAALGGVPHPGELLHHVFLHHMHLNGIEVVGSLE</sequence>
<keyword evidence="3" id="KW-1185">Reference proteome</keyword>
<feature type="domain" description="Isochorismatase-like" evidence="1">
    <location>
        <begin position="39"/>
        <end position="198"/>
    </location>
</feature>
<dbReference type="Gene3D" id="3.40.50.850">
    <property type="entry name" value="Isochorismatase-like"/>
    <property type="match status" value="1"/>
</dbReference>
<dbReference type="PATRIC" id="fig|1134406.4.peg.417"/>
<dbReference type="SUPFAM" id="SSF52499">
    <property type="entry name" value="Isochorismatase-like hydrolases"/>
    <property type="match status" value="1"/>
</dbReference>
<evidence type="ECO:0000313" key="3">
    <source>
        <dbReference type="Proteomes" id="UP000050417"/>
    </source>
</evidence>
<accession>A0A0P6WY70</accession>
<dbReference type="STRING" id="1134406.ADN00_16790"/>
<dbReference type="Proteomes" id="UP000050417">
    <property type="component" value="Unassembled WGS sequence"/>
</dbReference>
<organism evidence="2 3">
    <name type="scientific">Ornatilinea apprima</name>
    <dbReference type="NCBI Taxonomy" id="1134406"/>
    <lineage>
        <taxon>Bacteria</taxon>
        <taxon>Bacillati</taxon>
        <taxon>Chloroflexota</taxon>
        <taxon>Anaerolineae</taxon>
        <taxon>Anaerolineales</taxon>
        <taxon>Anaerolineaceae</taxon>
        <taxon>Ornatilinea</taxon>
    </lineage>
</organism>
<protein>
    <submittedName>
        <fullName evidence="2">Nicotinamidase</fullName>
    </submittedName>
</protein>
<dbReference type="Pfam" id="PF00857">
    <property type="entry name" value="Isochorismatase"/>
    <property type="match status" value="1"/>
</dbReference>
<gene>
    <name evidence="2" type="ORF">ADN00_16790</name>
</gene>
<dbReference type="AlphaFoldDB" id="A0A0P6WY70"/>
<dbReference type="GO" id="GO:0008936">
    <property type="term" value="F:nicotinamidase activity"/>
    <property type="evidence" value="ECO:0007669"/>
    <property type="project" value="InterPro"/>
</dbReference>
<dbReference type="PANTHER" id="PTHR47297:SF2">
    <property type="entry name" value="OS02G0606800 PROTEIN"/>
    <property type="match status" value="1"/>
</dbReference>
<dbReference type="CDD" id="cd00431">
    <property type="entry name" value="cysteine_hydrolases"/>
    <property type="match status" value="1"/>
</dbReference>